<proteinExistence type="predicted"/>
<organism evidence="1 2">
    <name type="scientific">Algoriphagus locisalis</name>
    <dbReference type="NCBI Taxonomy" id="305507"/>
    <lineage>
        <taxon>Bacteria</taxon>
        <taxon>Pseudomonadati</taxon>
        <taxon>Bacteroidota</taxon>
        <taxon>Cytophagia</taxon>
        <taxon>Cytophagales</taxon>
        <taxon>Cyclobacteriaceae</taxon>
        <taxon>Algoriphagus</taxon>
    </lineage>
</organism>
<gene>
    <name evidence="1" type="ORF">SAMN04489724_1249</name>
</gene>
<reference evidence="2" key="1">
    <citation type="submission" date="2016-10" db="EMBL/GenBank/DDBJ databases">
        <authorList>
            <person name="Varghese N."/>
            <person name="Submissions S."/>
        </authorList>
    </citation>
    <scope>NUCLEOTIDE SEQUENCE [LARGE SCALE GENOMIC DNA]</scope>
    <source>
        <strain evidence="2">DSM 23445</strain>
    </source>
</reference>
<sequence length="126" mass="14720">MVNCQCSNLMVKDFVFFVAFVVKKCRLQTISAKVILEIKSYFRGNFPTMKAKEVKRRLIEKIEQINDPKILDEVNRLLNFDVDKSDLLILSTDQTNAVEEGRSHYFSGKVKSDDQLNEEIDEWLKK</sequence>
<accession>A0A1I6YV80</accession>
<name>A0A1I6YV80_9BACT</name>
<dbReference type="Proteomes" id="UP000199673">
    <property type="component" value="Unassembled WGS sequence"/>
</dbReference>
<evidence type="ECO:0000313" key="2">
    <source>
        <dbReference type="Proteomes" id="UP000199673"/>
    </source>
</evidence>
<dbReference type="AlphaFoldDB" id="A0A1I6YV80"/>
<dbReference type="EMBL" id="FPBF01000001">
    <property type="protein sequence ID" value="SFT54413.1"/>
    <property type="molecule type" value="Genomic_DNA"/>
</dbReference>
<dbReference type="STRING" id="305507.SAMN04489724_1249"/>
<keyword evidence="2" id="KW-1185">Reference proteome</keyword>
<protein>
    <submittedName>
        <fullName evidence="1">Uncharacterized protein</fullName>
    </submittedName>
</protein>
<evidence type="ECO:0000313" key="1">
    <source>
        <dbReference type="EMBL" id="SFT54413.1"/>
    </source>
</evidence>